<name>A0ABT7FG79_9RHOB</name>
<dbReference type="Proteomes" id="UP001227126">
    <property type="component" value="Unassembled WGS sequence"/>
</dbReference>
<dbReference type="EMBL" id="JASNJE010000015">
    <property type="protein sequence ID" value="MDK3074108.1"/>
    <property type="molecule type" value="Genomic_DNA"/>
</dbReference>
<organism evidence="1 2">
    <name type="scientific">Sedimentitalea xiamensis</name>
    <dbReference type="NCBI Taxonomy" id="3050037"/>
    <lineage>
        <taxon>Bacteria</taxon>
        <taxon>Pseudomonadati</taxon>
        <taxon>Pseudomonadota</taxon>
        <taxon>Alphaproteobacteria</taxon>
        <taxon>Rhodobacterales</taxon>
        <taxon>Paracoccaceae</taxon>
        <taxon>Sedimentitalea</taxon>
    </lineage>
</organism>
<evidence type="ECO:0008006" key="3">
    <source>
        <dbReference type="Google" id="ProtNLM"/>
    </source>
</evidence>
<keyword evidence="2" id="KW-1185">Reference proteome</keyword>
<accession>A0ABT7FG79</accession>
<sequence length="167" mass="16783">MPVAGKIYFGANEITKRYRGASLIYTAVAAAPVLSNLDDTGAPTSLSLDVDIVSNLYWSLDPVGTNPDGDTIVAGGITDSGGPDAISAGANVIAFDFSAIAAGTYDLSLVASNGGALSNVLRQEITLADAGTWAITGGELTLTVTDHPTPPSTPTVVGGELTLTVTG</sequence>
<proteinExistence type="predicted"/>
<evidence type="ECO:0000313" key="1">
    <source>
        <dbReference type="EMBL" id="MDK3074108.1"/>
    </source>
</evidence>
<dbReference type="RefSeq" id="WP_284486042.1">
    <property type="nucleotide sequence ID" value="NZ_JASNJE010000015.1"/>
</dbReference>
<evidence type="ECO:0000313" key="2">
    <source>
        <dbReference type="Proteomes" id="UP001227126"/>
    </source>
</evidence>
<comment type="caution">
    <text evidence="1">The sequence shown here is derived from an EMBL/GenBank/DDBJ whole genome shotgun (WGS) entry which is preliminary data.</text>
</comment>
<gene>
    <name evidence="1" type="ORF">QO034_13380</name>
</gene>
<protein>
    <recommendedName>
        <fullName evidence="3">MBG domain-containing protein</fullName>
    </recommendedName>
</protein>
<reference evidence="1 2" key="1">
    <citation type="submission" date="2023-05" db="EMBL/GenBank/DDBJ databases">
        <title>Sedimentitalea sp. nov. JM2-8.</title>
        <authorList>
            <person name="Huang J."/>
        </authorList>
    </citation>
    <scope>NUCLEOTIDE SEQUENCE [LARGE SCALE GENOMIC DNA]</scope>
    <source>
        <strain evidence="1 2">JM2-8</strain>
    </source>
</reference>